<feature type="domain" description="PIN" evidence="6">
    <location>
        <begin position="9"/>
        <end position="118"/>
    </location>
</feature>
<dbReference type="RefSeq" id="WP_387389485.1">
    <property type="nucleotide sequence ID" value="NZ_JBIAMT010000001.1"/>
</dbReference>
<accession>A0ABW6NZE0</accession>
<evidence type="ECO:0000313" key="8">
    <source>
        <dbReference type="Proteomes" id="UP001601442"/>
    </source>
</evidence>
<keyword evidence="4" id="KW-0378">Hydrolase</keyword>
<keyword evidence="1" id="KW-1277">Toxin-antitoxin system</keyword>
<keyword evidence="3" id="KW-0479">Metal-binding</keyword>
<dbReference type="EMBL" id="JBIAMT010000001">
    <property type="protein sequence ID" value="MFF0495451.1"/>
    <property type="molecule type" value="Genomic_DNA"/>
</dbReference>
<evidence type="ECO:0000256" key="2">
    <source>
        <dbReference type="ARBA" id="ARBA00022722"/>
    </source>
</evidence>
<sequence>MVSGRGTSVLVDANVLYSKTLRDWLALLYLDPGNGMFEVMWTDDIMAEFHYNLRKKYPLFSDAQIGGVRRELEKSFQTGRITGYTIDETIDYPDVGDAHVHCAALHAGVDILLTDNVKDFTGFDELPYEIYKPSEFFELVDDDAPHLVRAVTEQQLVYHVRKSKTGRVSLPEKLKSAGAHGFAERVREHLQKIDIDALLPAPS</sequence>
<evidence type="ECO:0000256" key="3">
    <source>
        <dbReference type="ARBA" id="ARBA00022723"/>
    </source>
</evidence>
<organism evidence="7 8">
    <name type="scientific">Nocardia aobensis</name>
    <dbReference type="NCBI Taxonomy" id="257277"/>
    <lineage>
        <taxon>Bacteria</taxon>
        <taxon>Bacillati</taxon>
        <taxon>Actinomycetota</taxon>
        <taxon>Actinomycetes</taxon>
        <taxon>Mycobacteriales</taxon>
        <taxon>Nocardiaceae</taxon>
        <taxon>Nocardia</taxon>
    </lineage>
</organism>
<dbReference type="SUPFAM" id="SSF88723">
    <property type="entry name" value="PIN domain-like"/>
    <property type="match status" value="1"/>
</dbReference>
<protein>
    <submittedName>
        <fullName evidence="7">PIN domain-containing protein</fullName>
    </submittedName>
</protein>
<evidence type="ECO:0000256" key="5">
    <source>
        <dbReference type="ARBA" id="ARBA00022842"/>
    </source>
</evidence>
<keyword evidence="8" id="KW-1185">Reference proteome</keyword>
<evidence type="ECO:0000259" key="6">
    <source>
        <dbReference type="Pfam" id="PF13470"/>
    </source>
</evidence>
<keyword evidence="5" id="KW-0460">Magnesium</keyword>
<keyword evidence="2" id="KW-0540">Nuclease</keyword>
<reference evidence="7 8" key="1">
    <citation type="submission" date="2024-10" db="EMBL/GenBank/DDBJ databases">
        <title>The Natural Products Discovery Center: Release of the First 8490 Sequenced Strains for Exploring Actinobacteria Biosynthetic Diversity.</title>
        <authorList>
            <person name="Kalkreuter E."/>
            <person name="Kautsar S.A."/>
            <person name="Yang D."/>
            <person name="Bader C.D."/>
            <person name="Teijaro C.N."/>
            <person name="Fluegel L."/>
            <person name="Davis C.M."/>
            <person name="Simpson J.R."/>
            <person name="Lauterbach L."/>
            <person name="Steele A.D."/>
            <person name="Gui C."/>
            <person name="Meng S."/>
            <person name="Li G."/>
            <person name="Viehrig K."/>
            <person name="Ye F."/>
            <person name="Su P."/>
            <person name="Kiefer A.F."/>
            <person name="Nichols A."/>
            <person name="Cepeda A.J."/>
            <person name="Yan W."/>
            <person name="Fan B."/>
            <person name="Jiang Y."/>
            <person name="Adhikari A."/>
            <person name="Zheng C.-J."/>
            <person name="Schuster L."/>
            <person name="Cowan T.M."/>
            <person name="Smanski M.J."/>
            <person name="Chevrette M.G."/>
            <person name="De Carvalho L.P.S."/>
            <person name="Shen B."/>
        </authorList>
    </citation>
    <scope>NUCLEOTIDE SEQUENCE [LARGE SCALE GENOMIC DNA]</scope>
    <source>
        <strain evidence="7 8">NPDC004119</strain>
    </source>
</reference>
<evidence type="ECO:0000313" key="7">
    <source>
        <dbReference type="EMBL" id="MFF0495451.1"/>
    </source>
</evidence>
<comment type="caution">
    <text evidence="7">The sequence shown here is derived from an EMBL/GenBank/DDBJ whole genome shotgun (WGS) entry which is preliminary data.</text>
</comment>
<dbReference type="Proteomes" id="UP001601442">
    <property type="component" value="Unassembled WGS sequence"/>
</dbReference>
<evidence type="ECO:0000256" key="1">
    <source>
        <dbReference type="ARBA" id="ARBA00022649"/>
    </source>
</evidence>
<dbReference type="InterPro" id="IPR002716">
    <property type="entry name" value="PIN_dom"/>
</dbReference>
<evidence type="ECO:0000256" key="4">
    <source>
        <dbReference type="ARBA" id="ARBA00022801"/>
    </source>
</evidence>
<proteinExistence type="predicted"/>
<dbReference type="InterPro" id="IPR029060">
    <property type="entry name" value="PIN-like_dom_sf"/>
</dbReference>
<gene>
    <name evidence="7" type="ORF">ACFYU5_03510</name>
</gene>
<name>A0ABW6NZE0_9NOCA</name>
<dbReference type="Pfam" id="PF13470">
    <property type="entry name" value="PIN_3"/>
    <property type="match status" value="1"/>
</dbReference>